<accession>A0A1Q4HLQ2</accession>
<keyword evidence="4" id="KW-1185">Reference proteome</keyword>
<dbReference type="RefSeq" id="WP_073853861.1">
    <property type="nucleotide sequence ID" value="NZ_BAAATC010000018.1"/>
</dbReference>
<dbReference type="Proteomes" id="UP000191039">
    <property type="component" value="Unassembled WGS sequence"/>
</dbReference>
<reference evidence="2 4" key="2">
    <citation type="submission" date="2017-10" db="EMBL/GenBank/DDBJ databases">
        <title>The new phylogeny of genus Mycobacterium.</title>
        <authorList>
            <person name="Tortoli E."/>
            <person name="Trovato A."/>
            <person name="Cirillo D.M."/>
        </authorList>
    </citation>
    <scope>NUCLEOTIDE SEQUENCE [LARGE SCALE GENOMIC DNA]</scope>
    <source>
        <strain evidence="2 4">IP141170001</strain>
    </source>
</reference>
<sequence length="80" mass="8965">MSLTFANYYSRDALRADVSGMSQALYPVLAYAVLHHDNGIWYLAVAQAMLERQDLDGVAAARAPEVLKPLQRYGFEVFDI</sequence>
<protein>
    <submittedName>
        <fullName evidence="1">Uncharacterized protein</fullName>
    </submittedName>
</protein>
<dbReference type="AlphaFoldDB" id="A0A1Q4HLQ2"/>
<dbReference type="Proteomes" id="UP000220340">
    <property type="component" value="Unassembled WGS sequence"/>
</dbReference>
<proteinExistence type="predicted"/>
<dbReference type="EMBL" id="PDCR01000037">
    <property type="protein sequence ID" value="PEG52091.1"/>
    <property type="molecule type" value="Genomic_DNA"/>
</dbReference>
<gene>
    <name evidence="1" type="ORF">BV510_04475</name>
    <name evidence="2" type="ORF">CRI78_23415</name>
</gene>
<organism evidence="1 3">
    <name type="scientific">Mycolicibacterium diernhoferi</name>
    <dbReference type="NCBI Taxonomy" id="1801"/>
    <lineage>
        <taxon>Bacteria</taxon>
        <taxon>Bacillati</taxon>
        <taxon>Actinomycetota</taxon>
        <taxon>Actinomycetes</taxon>
        <taxon>Mycobacteriales</taxon>
        <taxon>Mycobacteriaceae</taxon>
        <taxon>Mycolicibacterium</taxon>
    </lineage>
</organism>
<evidence type="ECO:0000313" key="1">
    <source>
        <dbReference type="EMBL" id="OPE55549.1"/>
    </source>
</evidence>
<evidence type="ECO:0000313" key="3">
    <source>
        <dbReference type="Proteomes" id="UP000191039"/>
    </source>
</evidence>
<dbReference type="EMBL" id="MIJD01000027">
    <property type="protein sequence ID" value="OPE55549.1"/>
    <property type="molecule type" value="Genomic_DNA"/>
</dbReference>
<reference evidence="1 3" key="1">
    <citation type="submission" date="2016-09" db="EMBL/GenBank/DDBJ databases">
        <title>genome sequences of unsequenced Mycobacteria.</title>
        <authorList>
            <person name="Greninger A.L."/>
            <person name="Jerome K.R."/>
            <person name="Mcnair B."/>
            <person name="Wallis C."/>
            <person name="Fang F."/>
        </authorList>
    </citation>
    <scope>NUCLEOTIDE SEQUENCE [LARGE SCALE GENOMIC DNA]</scope>
    <source>
        <strain evidence="1 3">BM1</strain>
    </source>
</reference>
<evidence type="ECO:0000313" key="4">
    <source>
        <dbReference type="Proteomes" id="UP000220340"/>
    </source>
</evidence>
<name>A0A1Q4HLQ2_9MYCO</name>
<evidence type="ECO:0000313" key="2">
    <source>
        <dbReference type="EMBL" id="PEG52091.1"/>
    </source>
</evidence>
<comment type="caution">
    <text evidence="1">The sequence shown here is derived from an EMBL/GenBank/DDBJ whole genome shotgun (WGS) entry which is preliminary data.</text>
</comment>